<evidence type="ECO:0000313" key="7">
    <source>
        <dbReference type="Proteomes" id="UP001164790"/>
    </source>
</evidence>
<dbReference type="Gene3D" id="1.10.357.10">
    <property type="entry name" value="Tetracycline Repressor, domain 2"/>
    <property type="match status" value="1"/>
</dbReference>
<dbReference type="SUPFAM" id="SSF46689">
    <property type="entry name" value="Homeodomain-like"/>
    <property type="match status" value="1"/>
</dbReference>
<evidence type="ECO:0000313" key="4">
    <source>
        <dbReference type="EMBL" id="RXT26785.1"/>
    </source>
</evidence>
<feature type="domain" description="HTH tetR-type" evidence="3">
    <location>
        <begin position="8"/>
        <end position="68"/>
    </location>
</feature>
<dbReference type="PROSITE" id="PS50977">
    <property type="entry name" value="HTH_TETR_2"/>
    <property type="match status" value="1"/>
</dbReference>
<accession>A0A4Q1U744</accession>
<evidence type="ECO:0000313" key="5">
    <source>
        <dbReference type="EMBL" id="UYN55809.1"/>
    </source>
</evidence>
<dbReference type="InterPro" id="IPR050624">
    <property type="entry name" value="HTH-type_Tx_Regulator"/>
</dbReference>
<dbReference type="Pfam" id="PF00440">
    <property type="entry name" value="TetR_N"/>
    <property type="match status" value="1"/>
</dbReference>
<evidence type="ECO:0000256" key="1">
    <source>
        <dbReference type="ARBA" id="ARBA00023125"/>
    </source>
</evidence>
<dbReference type="Proteomes" id="UP001164790">
    <property type="component" value="Chromosome"/>
</dbReference>
<evidence type="ECO:0000256" key="2">
    <source>
        <dbReference type="PROSITE-ProRule" id="PRU00335"/>
    </source>
</evidence>
<dbReference type="Proteomes" id="UP000290475">
    <property type="component" value="Unassembled WGS sequence"/>
</dbReference>
<dbReference type="RefSeq" id="WP_129301505.1">
    <property type="nucleotide sequence ID" value="NZ_CP074378.1"/>
</dbReference>
<dbReference type="InterPro" id="IPR009057">
    <property type="entry name" value="Homeodomain-like_sf"/>
</dbReference>
<reference evidence="4 6" key="1">
    <citation type="submission" date="2017-01" db="EMBL/GenBank/DDBJ databases">
        <title>Lactobacillus chiayiensis sp. nov., a lactic acid bacterium isolated from compost.</title>
        <authorList>
            <person name="Huang C.-H."/>
        </authorList>
    </citation>
    <scope>NUCLEOTIDE SEQUENCE [LARGE SCALE GENOMIC DNA]</scope>
    <source>
        <strain evidence="6">chh01</strain>
        <strain evidence="4">Chh01</strain>
    </source>
</reference>
<reference evidence="5" key="2">
    <citation type="submission" date="2022-10" db="EMBL/GenBank/DDBJ databases">
        <title>Comparative genomic analysis and in-vitro probiotic properties of the potential probiotic L. chiayiensis AACE 3.</title>
        <authorList>
            <person name="Kang X."/>
        </authorList>
    </citation>
    <scope>NUCLEOTIDE SEQUENCE</scope>
    <source>
        <strain evidence="5">AACE 3</strain>
    </source>
</reference>
<dbReference type="InterPro" id="IPR001647">
    <property type="entry name" value="HTH_TetR"/>
</dbReference>
<dbReference type="EMBL" id="CP107523">
    <property type="protein sequence ID" value="UYN55809.1"/>
    <property type="molecule type" value="Genomic_DNA"/>
</dbReference>
<dbReference type="AlphaFoldDB" id="A0A4Q1U744"/>
<keyword evidence="7" id="KW-1185">Reference proteome</keyword>
<name>A0A4Q1U744_9LACO</name>
<feature type="DNA-binding region" description="H-T-H motif" evidence="2">
    <location>
        <begin position="31"/>
        <end position="50"/>
    </location>
</feature>
<evidence type="ECO:0000259" key="3">
    <source>
        <dbReference type="PROSITE" id="PS50977"/>
    </source>
</evidence>
<dbReference type="PANTHER" id="PTHR43479:SF7">
    <property type="entry name" value="TETR-FAMILY TRANSCRIPTIONAL REGULATOR"/>
    <property type="match status" value="1"/>
</dbReference>
<dbReference type="PANTHER" id="PTHR43479">
    <property type="entry name" value="ACREF/ENVCD OPERON REPRESSOR-RELATED"/>
    <property type="match status" value="1"/>
</dbReference>
<evidence type="ECO:0000313" key="6">
    <source>
        <dbReference type="Proteomes" id="UP000290475"/>
    </source>
</evidence>
<dbReference type="GO" id="GO:0003677">
    <property type="term" value="F:DNA binding"/>
    <property type="evidence" value="ECO:0007669"/>
    <property type="project" value="UniProtKB-UniRule"/>
</dbReference>
<gene>
    <name evidence="4" type="ORF">BVJ53_05365</name>
    <name evidence="5" type="ORF">OFW50_09995</name>
</gene>
<keyword evidence="1 2" id="KW-0238">DNA-binding</keyword>
<organism evidence="4 6">
    <name type="scientific">Lacticaseibacillus chiayiensis</name>
    <dbReference type="NCBI Taxonomy" id="2100821"/>
    <lineage>
        <taxon>Bacteria</taxon>
        <taxon>Bacillati</taxon>
        <taxon>Bacillota</taxon>
        <taxon>Bacilli</taxon>
        <taxon>Lactobacillales</taxon>
        <taxon>Lactobacillaceae</taxon>
        <taxon>Lacticaseibacillus</taxon>
    </lineage>
</organism>
<sequence length="197" mass="22927">MATNTKMIETEVKIQKAFIQLLQQEGFGKISVQQLVKLAGISRGTFYLHYFDKYDLLNHYEDEIVSHINSIFERFPKPFTQNNRSKTTHENDAFFQLFKYLYHERELAALLLNEGGTQLVTKAKQLIVAVLRQGTGNPVEQSKQVPSDYAQEIVSQGVFDIIVYWLNQLPVLPPEDAYRIFRQTRMLTPEELTRQIK</sequence>
<protein>
    <submittedName>
        <fullName evidence="4">TetR family transcriptional regulator</fullName>
    </submittedName>
    <submittedName>
        <fullName evidence="5">TetR/AcrR family transcriptional regulator</fullName>
    </submittedName>
</protein>
<dbReference type="EMBL" id="MSSM01000011">
    <property type="protein sequence ID" value="RXT26785.1"/>
    <property type="molecule type" value="Genomic_DNA"/>
</dbReference>
<proteinExistence type="predicted"/>